<evidence type="ECO:0000256" key="5">
    <source>
        <dbReference type="SAM" id="MobiDB-lite"/>
    </source>
</evidence>
<evidence type="ECO:0000256" key="2">
    <source>
        <dbReference type="ARBA" id="ARBA00022692"/>
    </source>
</evidence>
<accession>A0A4U0V5G2</accession>
<evidence type="ECO:0000256" key="1">
    <source>
        <dbReference type="ARBA" id="ARBA00004141"/>
    </source>
</evidence>
<dbReference type="Pfam" id="PF06398">
    <property type="entry name" value="Pex24p"/>
    <property type="match status" value="1"/>
</dbReference>
<evidence type="ECO:0000313" key="8">
    <source>
        <dbReference type="EMBL" id="TKA43971.1"/>
    </source>
</evidence>
<feature type="region of interest" description="Disordered" evidence="5">
    <location>
        <begin position="244"/>
        <end position="316"/>
    </location>
</feature>
<dbReference type="Proteomes" id="UP000308768">
    <property type="component" value="Unassembled WGS sequence"/>
</dbReference>
<reference evidence="8 9" key="1">
    <citation type="submission" date="2017-03" db="EMBL/GenBank/DDBJ databases">
        <title>Genomes of endolithic fungi from Antarctica.</title>
        <authorList>
            <person name="Coleine C."/>
            <person name="Masonjones S."/>
            <person name="Stajich J.E."/>
        </authorList>
    </citation>
    <scope>NUCLEOTIDE SEQUENCE [LARGE SCALE GENOMIC DNA]</scope>
    <source>
        <strain evidence="8 9">CCFEE 5187</strain>
    </source>
</reference>
<protein>
    <recommendedName>
        <fullName evidence="7">TECPR1-like DysF domain-containing protein</fullName>
    </recommendedName>
</protein>
<feature type="transmembrane region" description="Helical" evidence="6">
    <location>
        <begin position="6"/>
        <end position="26"/>
    </location>
</feature>
<organism evidence="8 9">
    <name type="scientific">Cryomyces minteri</name>
    <dbReference type="NCBI Taxonomy" id="331657"/>
    <lineage>
        <taxon>Eukaryota</taxon>
        <taxon>Fungi</taxon>
        <taxon>Dikarya</taxon>
        <taxon>Ascomycota</taxon>
        <taxon>Pezizomycotina</taxon>
        <taxon>Dothideomycetes</taxon>
        <taxon>Dothideomycetes incertae sedis</taxon>
        <taxon>Cryomyces</taxon>
    </lineage>
</organism>
<dbReference type="InterPro" id="IPR010482">
    <property type="entry name" value="TECPR1-like_DysF"/>
</dbReference>
<dbReference type="GO" id="GO:0005778">
    <property type="term" value="C:peroxisomal membrane"/>
    <property type="evidence" value="ECO:0007669"/>
    <property type="project" value="TreeGrafter"/>
</dbReference>
<comment type="caution">
    <text evidence="8">The sequence shown here is derived from an EMBL/GenBank/DDBJ whole genome shotgun (WGS) entry which is preliminary data.</text>
</comment>
<keyword evidence="4 6" id="KW-0472">Membrane</keyword>
<evidence type="ECO:0000256" key="3">
    <source>
        <dbReference type="ARBA" id="ARBA00022989"/>
    </source>
</evidence>
<dbReference type="GO" id="GO:0007031">
    <property type="term" value="P:peroxisome organization"/>
    <property type="evidence" value="ECO:0007669"/>
    <property type="project" value="UniProtKB-ARBA"/>
</dbReference>
<dbReference type="OrthoDB" id="74314at2759"/>
<evidence type="ECO:0000256" key="4">
    <source>
        <dbReference type="ARBA" id="ARBA00023136"/>
    </source>
</evidence>
<keyword evidence="2 6" id="KW-0812">Transmembrane</keyword>
<evidence type="ECO:0000256" key="6">
    <source>
        <dbReference type="SAM" id="Phobius"/>
    </source>
</evidence>
<gene>
    <name evidence="8" type="ORF">B0A49_13624</name>
</gene>
<feature type="domain" description="TECPR1-like DysF" evidence="7">
    <location>
        <begin position="1"/>
        <end position="234"/>
    </location>
</feature>
<dbReference type="EMBL" id="NAJN01003090">
    <property type="protein sequence ID" value="TKA43971.1"/>
    <property type="molecule type" value="Genomic_DNA"/>
</dbReference>
<dbReference type="AlphaFoldDB" id="A0A4U0V5G2"/>
<dbReference type="PANTHER" id="PTHR28304:SF2">
    <property type="entry name" value="PEROXISOMAL MEMBRANE PROTEIN PEX29"/>
    <property type="match status" value="1"/>
</dbReference>
<name>A0A4U0V5G2_9PEZI</name>
<feature type="compositionally biased region" description="Low complexity" evidence="5">
    <location>
        <begin position="272"/>
        <end position="286"/>
    </location>
</feature>
<dbReference type="PANTHER" id="PTHR28304">
    <property type="entry name" value="PEROXISOMAL MEMBRANE PROTEIN PEX29"/>
    <property type="match status" value="1"/>
</dbReference>
<evidence type="ECO:0000259" key="7">
    <source>
        <dbReference type="Pfam" id="PF06398"/>
    </source>
</evidence>
<comment type="subcellular location">
    <subcellularLocation>
        <location evidence="1">Membrane</location>
        <topology evidence="1">Multi-pass membrane protein</topology>
    </subcellularLocation>
</comment>
<proteinExistence type="predicted"/>
<dbReference type="STRING" id="331657.A0A4U0V5G2"/>
<dbReference type="InterPro" id="IPR052816">
    <property type="entry name" value="Peroxisomal_Membrane_PEX28-32"/>
</dbReference>
<keyword evidence="9" id="KW-1185">Reference proteome</keyword>
<keyword evidence="3 6" id="KW-1133">Transmembrane helix</keyword>
<feature type="non-terminal residue" evidence="8">
    <location>
        <position position="1"/>
    </location>
</feature>
<evidence type="ECO:0000313" key="9">
    <source>
        <dbReference type="Proteomes" id="UP000308768"/>
    </source>
</evidence>
<sequence>DEKLSSAVFLALFATTGLLFIASHLLPWRAVFLTAGWIATCAGHPRAQDWLATLQSQSQDQLQQSQRHAQGLLQSWIASDIALDAPPETRQVEIFELQKHRTGSGGGYDESEWEPWLFSPTPYDPLSPLRISGSRPRGTRFFEDVQPPRGWAWKDKKWTLDLGGREWVEERAITAVEVEVEGERWVYDINYEAAESGSVRGAVGKAKAKARVGTWEEGTGLGRTGQWRRRRWVRVVERRGAGVGVGGGGDAQCKAKAPHSKKTTPVMHRPQRSSASSPTSPRTAPPKVALTALATLDPGTSVPGTGLHDLTLGDVA</sequence>